<dbReference type="Gene3D" id="3.40.1690.10">
    <property type="entry name" value="secretion proteins EscU"/>
    <property type="match status" value="1"/>
</dbReference>
<gene>
    <name evidence="1" type="ORF">SYNTR_1358</name>
</gene>
<dbReference type="PRINTS" id="PR00950">
    <property type="entry name" value="TYPE3IMSPROT"/>
</dbReference>
<evidence type="ECO:0000313" key="1">
    <source>
        <dbReference type="EMBL" id="QGT99951.1"/>
    </source>
</evidence>
<evidence type="ECO:0000313" key="2">
    <source>
        <dbReference type="Proteomes" id="UP000426444"/>
    </source>
</evidence>
<dbReference type="Proteomes" id="UP000426444">
    <property type="component" value="Chromosome"/>
</dbReference>
<dbReference type="KEGG" id="salq:SYNTR_1358"/>
<accession>A0A6I6DL62</accession>
<dbReference type="RefSeq" id="WP_156203790.1">
    <property type="nucleotide sequence ID" value="NZ_CP046457.1"/>
</dbReference>
<proteinExistence type="predicted"/>
<name>A0A6I6DL62_9FIRM</name>
<dbReference type="AlphaFoldDB" id="A0A6I6DL62"/>
<dbReference type="Pfam" id="PF01312">
    <property type="entry name" value="Bac_export_2"/>
    <property type="match status" value="1"/>
</dbReference>
<dbReference type="InterPro" id="IPR006135">
    <property type="entry name" value="T3SS_substrate_exporter"/>
</dbReference>
<organism evidence="1 2">
    <name type="scientific">Candidatus Syntrophocurvum alkaliphilum</name>
    <dbReference type="NCBI Taxonomy" id="2293317"/>
    <lineage>
        <taxon>Bacteria</taxon>
        <taxon>Bacillati</taxon>
        <taxon>Bacillota</taxon>
        <taxon>Clostridia</taxon>
        <taxon>Eubacteriales</taxon>
        <taxon>Syntrophomonadaceae</taxon>
        <taxon>Candidatus Syntrophocurvum</taxon>
    </lineage>
</organism>
<protein>
    <submittedName>
        <fullName evidence="1">FhlB</fullName>
    </submittedName>
</protein>
<sequence length="92" mass="10781">MHDNQQKKAVALRYQPENDNAPRVIAKGRGYIAKQIEELAEEYNIPIKEDNQLVEYLTKLDLYEEIPPELYGVVAEILAFIFTMDRDYQGEY</sequence>
<dbReference type="GO" id="GO:0005886">
    <property type="term" value="C:plasma membrane"/>
    <property type="evidence" value="ECO:0007669"/>
    <property type="project" value="TreeGrafter"/>
</dbReference>
<dbReference type="PANTHER" id="PTHR30531:SF12">
    <property type="entry name" value="FLAGELLAR BIOSYNTHETIC PROTEIN FLHB"/>
    <property type="match status" value="1"/>
</dbReference>
<dbReference type="OrthoDB" id="9810419at2"/>
<dbReference type="EMBL" id="CP046457">
    <property type="protein sequence ID" value="QGT99951.1"/>
    <property type="molecule type" value="Genomic_DNA"/>
</dbReference>
<dbReference type="InterPro" id="IPR029025">
    <property type="entry name" value="T3SS_substrate_exporter_C"/>
</dbReference>
<dbReference type="PANTHER" id="PTHR30531">
    <property type="entry name" value="FLAGELLAR BIOSYNTHETIC PROTEIN FLHB"/>
    <property type="match status" value="1"/>
</dbReference>
<reference evidence="2" key="1">
    <citation type="journal article" date="2019" name="Microbiology">
        <title>Complete Genome Sequence of an Uncultured Bacterium of the Candidate Phylum Bipolaricaulota.</title>
        <authorList>
            <person name="Kadnikov V.V."/>
            <person name="Mardanov A.V."/>
            <person name="Beletsky A.V."/>
            <person name="Frank Y.A."/>
            <person name="Karnachuk O.V."/>
            <person name="Ravin N.V."/>
        </authorList>
    </citation>
    <scope>NUCLEOTIDE SEQUENCE [LARGE SCALE GENOMIC DNA]</scope>
</reference>
<dbReference type="SUPFAM" id="SSF160544">
    <property type="entry name" value="EscU C-terminal domain-like"/>
    <property type="match status" value="1"/>
</dbReference>
<keyword evidence="2" id="KW-1185">Reference proteome</keyword>
<dbReference type="GO" id="GO:0009306">
    <property type="term" value="P:protein secretion"/>
    <property type="evidence" value="ECO:0007669"/>
    <property type="project" value="InterPro"/>
</dbReference>